<dbReference type="InParanoid" id="A0A165C926"/>
<reference evidence="3 4" key="1">
    <citation type="journal article" date="2016" name="Mol. Biol. Evol.">
        <title>Comparative Genomics of Early-Diverging Mushroom-Forming Fungi Provides Insights into the Origins of Lignocellulose Decay Capabilities.</title>
        <authorList>
            <person name="Nagy L.G."/>
            <person name="Riley R."/>
            <person name="Tritt A."/>
            <person name="Adam C."/>
            <person name="Daum C."/>
            <person name="Floudas D."/>
            <person name="Sun H."/>
            <person name="Yadav J.S."/>
            <person name="Pangilinan J."/>
            <person name="Larsson K.H."/>
            <person name="Matsuura K."/>
            <person name="Barry K."/>
            <person name="Labutti K."/>
            <person name="Kuo R."/>
            <person name="Ohm R.A."/>
            <person name="Bhattacharya S.S."/>
            <person name="Shirouzu T."/>
            <person name="Yoshinaga Y."/>
            <person name="Martin F.M."/>
            <person name="Grigoriev I.V."/>
            <person name="Hibbett D.S."/>
        </authorList>
    </citation>
    <scope>NUCLEOTIDE SEQUENCE [LARGE SCALE GENOMIC DNA]</scope>
    <source>
        <strain evidence="3 4">93-53</strain>
    </source>
</reference>
<feature type="domain" description="Methyltransferase" evidence="2">
    <location>
        <begin position="113"/>
        <end position="209"/>
    </location>
</feature>
<feature type="compositionally biased region" description="Basic and acidic residues" evidence="1">
    <location>
        <begin position="39"/>
        <end position="52"/>
    </location>
</feature>
<dbReference type="GO" id="GO:0032259">
    <property type="term" value="P:methylation"/>
    <property type="evidence" value="ECO:0007669"/>
    <property type="project" value="UniProtKB-KW"/>
</dbReference>
<feature type="region of interest" description="Disordered" evidence="1">
    <location>
        <begin position="327"/>
        <end position="426"/>
    </location>
</feature>
<sequence>MPPSSSFIPASMASAIEPIVVYRPSSSTLRLPALPLDSRPPEPKKQPPREDKFIMSNGCKLHSYGRDKAPYPMSYNREDLELGVMDCQVVKHVKEGSCSFLDFKKDDQPKRCLDVGTGLGAWVIDAAKQWPECTFVGYDLVNVQIPLSVLPPSIAERITWVHGNFLRTRFPFEDEEFDHVHLSGVAFAVPENKWMSMYEEIRRVMRTGGTIEQLEEDAIFPVLPRWFTEPLHAHSRGPYMHRPDGTQQSSPPSPAPLDHPHEHALLESLFNDVFENRFINPTPSSTLPSYFSACFGHLYMPPPLTYPMPPLAPFAPLPAEITPHPQATEANRKTEEATPLPPDLGSDVSLSIPTASTSTLQSTSSGSFDSSAQKIGNASDLPSPHPSFERSSSVASTNNSSSRTSSGSSREVERGPPVPSADLCKDSTSTGAAGLLPIDKILALDEHSLNMQLLRALGLVMSAKEAMWEELVIRVQRNDESLREFGWEEGDYPVGPSRAKFDALMEQYRSDVRARVSLWHSMVLNGWEYPRRDPISRAEMLEEERLREDILEARRNANVIEEDSHPFSRSTRLLVGAKVRMELLS</sequence>
<dbReference type="CDD" id="cd02440">
    <property type="entry name" value="AdoMet_MTases"/>
    <property type="match status" value="1"/>
</dbReference>
<evidence type="ECO:0000259" key="2">
    <source>
        <dbReference type="Pfam" id="PF13649"/>
    </source>
</evidence>
<name>A0A165C926_9APHY</name>
<dbReference type="PANTHER" id="PTHR43591">
    <property type="entry name" value="METHYLTRANSFERASE"/>
    <property type="match status" value="1"/>
</dbReference>
<dbReference type="STRING" id="1314785.A0A165C926"/>
<proteinExistence type="predicted"/>
<dbReference type="SUPFAM" id="SSF53335">
    <property type="entry name" value="S-adenosyl-L-methionine-dependent methyltransferases"/>
    <property type="match status" value="1"/>
</dbReference>
<dbReference type="GO" id="GO:0008168">
    <property type="term" value="F:methyltransferase activity"/>
    <property type="evidence" value="ECO:0007669"/>
    <property type="project" value="UniProtKB-KW"/>
</dbReference>
<dbReference type="Gene3D" id="3.40.50.150">
    <property type="entry name" value="Vaccinia Virus protein VP39"/>
    <property type="match status" value="1"/>
</dbReference>
<dbReference type="EMBL" id="KV427652">
    <property type="protein sequence ID" value="KZT02410.1"/>
    <property type="molecule type" value="Genomic_DNA"/>
</dbReference>
<evidence type="ECO:0000313" key="4">
    <source>
        <dbReference type="Proteomes" id="UP000076871"/>
    </source>
</evidence>
<evidence type="ECO:0000256" key="1">
    <source>
        <dbReference type="SAM" id="MobiDB-lite"/>
    </source>
</evidence>
<organism evidence="3 4">
    <name type="scientific">Laetiporus sulphureus 93-53</name>
    <dbReference type="NCBI Taxonomy" id="1314785"/>
    <lineage>
        <taxon>Eukaryota</taxon>
        <taxon>Fungi</taxon>
        <taxon>Dikarya</taxon>
        <taxon>Basidiomycota</taxon>
        <taxon>Agaricomycotina</taxon>
        <taxon>Agaricomycetes</taxon>
        <taxon>Polyporales</taxon>
        <taxon>Laetiporus</taxon>
    </lineage>
</organism>
<dbReference type="PANTHER" id="PTHR43591:SF24">
    <property type="entry name" value="2-METHOXY-6-POLYPRENYL-1,4-BENZOQUINOL METHYLASE, MITOCHONDRIAL"/>
    <property type="match status" value="1"/>
</dbReference>
<dbReference type="InterPro" id="IPR041698">
    <property type="entry name" value="Methyltransf_25"/>
</dbReference>
<keyword evidence="4" id="KW-1185">Reference proteome</keyword>
<dbReference type="AlphaFoldDB" id="A0A165C926"/>
<dbReference type="RefSeq" id="XP_040760150.1">
    <property type="nucleotide sequence ID" value="XM_040905883.1"/>
</dbReference>
<feature type="compositionally biased region" description="Low complexity" evidence="1">
    <location>
        <begin position="354"/>
        <end position="371"/>
    </location>
</feature>
<keyword evidence="3" id="KW-0489">Methyltransferase</keyword>
<dbReference type="GeneID" id="63822912"/>
<feature type="region of interest" description="Disordered" evidence="1">
    <location>
        <begin position="32"/>
        <end position="52"/>
    </location>
</feature>
<feature type="region of interest" description="Disordered" evidence="1">
    <location>
        <begin position="237"/>
        <end position="260"/>
    </location>
</feature>
<dbReference type="OrthoDB" id="2013972at2759"/>
<dbReference type="InterPro" id="IPR029063">
    <property type="entry name" value="SAM-dependent_MTases_sf"/>
</dbReference>
<dbReference type="Pfam" id="PF13649">
    <property type="entry name" value="Methyltransf_25"/>
    <property type="match status" value="1"/>
</dbReference>
<protein>
    <submittedName>
        <fullName evidence="3">S-adenosyl-L-methionine-dependent methyltransferase</fullName>
    </submittedName>
</protein>
<keyword evidence="3" id="KW-0808">Transferase</keyword>
<gene>
    <name evidence="3" type="ORF">LAESUDRAFT_685279</name>
</gene>
<evidence type="ECO:0000313" key="3">
    <source>
        <dbReference type="EMBL" id="KZT02410.1"/>
    </source>
</evidence>
<feature type="compositionally biased region" description="Low complexity" evidence="1">
    <location>
        <begin position="390"/>
        <end position="409"/>
    </location>
</feature>
<accession>A0A165C926</accession>
<dbReference type="Proteomes" id="UP000076871">
    <property type="component" value="Unassembled WGS sequence"/>
</dbReference>